<dbReference type="Proteomes" id="UP000291116">
    <property type="component" value="Unassembled WGS sequence"/>
</dbReference>
<feature type="domain" description="OCRE" evidence="4">
    <location>
        <begin position="312"/>
        <end position="354"/>
    </location>
</feature>
<feature type="compositionally biased region" description="Polar residues" evidence="3">
    <location>
        <begin position="636"/>
        <end position="655"/>
    </location>
</feature>
<comment type="subcellular location">
    <subcellularLocation>
        <location evidence="1">Nucleus</location>
    </subcellularLocation>
</comment>
<dbReference type="EMBL" id="CAACVS010000346">
    <property type="protein sequence ID" value="VEU41369.1"/>
    <property type="molecule type" value="Genomic_DNA"/>
</dbReference>
<organism evidence="5 6">
    <name type="scientific">Pseudo-nitzschia multistriata</name>
    <dbReference type="NCBI Taxonomy" id="183589"/>
    <lineage>
        <taxon>Eukaryota</taxon>
        <taxon>Sar</taxon>
        <taxon>Stramenopiles</taxon>
        <taxon>Ochrophyta</taxon>
        <taxon>Bacillariophyta</taxon>
        <taxon>Bacillariophyceae</taxon>
        <taxon>Bacillariophycidae</taxon>
        <taxon>Bacillariales</taxon>
        <taxon>Bacillariaceae</taxon>
        <taxon>Pseudo-nitzschia</taxon>
    </lineage>
</organism>
<reference evidence="5 6" key="1">
    <citation type="submission" date="2019-01" db="EMBL/GenBank/DDBJ databases">
        <authorList>
            <person name="Ferrante I. M."/>
        </authorList>
    </citation>
    <scope>NUCLEOTIDE SEQUENCE [LARGE SCALE GENOMIC DNA]</scope>
    <source>
        <strain evidence="5 6">B856</strain>
    </source>
</reference>
<name>A0A448ZH55_9STRA</name>
<keyword evidence="2" id="KW-0539">Nucleus</keyword>
<dbReference type="CDD" id="cd16074">
    <property type="entry name" value="OCRE"/>
    <property type="match status" value="1"/>
</dbReference>
<feature type="compositionally biased region" description="Basic and acidic residues" evidence="3">
    <location>
        <begin position="445"/>
        <end position="454"/>
    </location>
</feature>
<feature type="region of interest" description="Disordered" evidence="3">
    <location>
        <begin position="1"/>
        <end position="313"/>
    </location>
</feature>
<feature type="region of interest" description="Disordered" evidence="3">
    <location>
        <begin position="407"/>
        <end position="487"/>
    </location>
</feature>
<feature type="compositionally biased region" description="Basic and acidic residues" evidence="3">
    <location>
        <begin position="253"/>
        <end position="283"/>
    </location>
</feature>
<dbReference type="GO" id="GO:0003723">
    <property type="term" value="F:RNA binding"/>
    <property type="evidence" value="ECO:0007669"/>
    <property type="project" value="TreeGrafter"/>
</dbReference>
<evidence type="ECO:0000313" key="6">
    <source>
        <dbReference type="Proteomes" id="UP000291116"/>
    </source>
</evidence>
<feature type="region of interest" description="Disordered" evidence="3">
    <location>
        <begin position="510"/>
        <end position="664"/>
    </location>
</feature>
<feature type="compositionally biased region" description="Basic and acidic residues" evidence="3">
    <location>
        <begin position="45"/>
        <end position="58"/>
    </location>
</feature>
<proteinExistence type="predicted"/>
<feature type="compositionally biased region" description="Basic and acidic residues" evidence="3">
    <location>
        <begin position="290"/>
        <end position="304"/>
    </location>
</feature>
<feature type="compositionally biased region" description="Basic and acidic residues" evidence="3">
    <location>
        <begin position="66"/>
        <end position="92"/>
    </location>
</feature>
<evidence type="ECO:0000256" key="3">
    <source>
        <dbReference type="SAM" id="MobiDB-lite"/>
    </source>
</evidence>
<dbReference type="GO" id="GO:0005634">
    <property type="term" value="C:nucleus"/>
    <property type="evidence" value="ECO:0007669"/>
    <property type="project" value="UniProtKB-SubCell"/>
</dbReference>
<dbReference type="InterPro" id="IPR041591">
    <property type="entry name" value="OCRE"/>
</dbReference>
<feature type="compositionally biased region" description="Basic and acidic residues" evidence="3">
    <location>
        <begin position="220"/>
        <end position="231"/>
    </location>
</feature>
<feature type="compositionally biased region" description="Basic and acidic residues" evidence="3">
    <location>
        <begin position="155"/>
        <end position="206"/>
    </location>
</feature>
<feature type="compositionally biased region" description="Basic and acidic residues" evidence="3">
    <location>
        <begin position="105"/>
        <end position="121"/>
    </location>
</feature>
<sequence length="684" mass="77503">MEEGRQQFPSGDTHGSDVRVPSDGKRPSQHGNNEGGRRIPSYQSDQKDRHEIYRERLGDASGGHGGRREEPSNRGYRTKEPPLRSLSSRRETPSASHQRGNEGGTEERRPRNNDGCHDSRRANPAVNARRSWGGDHRRHYRDHSGDYNHNGGDTNRYDSRRRYDRHGDGEHEHADDRYRRDSVGRGRRTGDGRDQRYGDRYDEFGRRGRGRSIDDDDFCYGDKGDRRKRSDSGYCSDEPFERSRRDGRRTSAGRRDGWERPRSRSRDYKTDGDYDYDRDRDSSDNDNCEETSKKREPKEKEREWPPSFQKDGSAFTFDTRSAMFYEPLSDFFYDPKSKLYYGNKKSAYFRYDVAEDPPFVQVKKMTAEEVEEQHRGDGGGFSQEKLAVSDRASAVVSKPKIAIKLKTKKVKSSKATANTEGSNHQPGAGTVSRAKQEQIANIGKWTEKQAELKQTEPGADTSRTAPPAPRQGEGTDTASPKVRTTAKGEPICLLCKRKFPDLAKLRLHERASELHKKNLQKFREKKKRQQNDASAKRKPEGSEASAAGTNAAPVANETVYTDRAKKRRQLHGVELCASANGLPSLGRTGERKEPPPDLPSPAQAPGSDLFQESNVGKQMLQKLGYKFDSVPPGSNPPQQEQEQQTMVSDASTKPRTTNEHLRKEWDRIEALAAAKSKSRYPSKH</sequence>
<gene>
    <name evidence="5" type="ORF">PSNMU_V1.4_AUG-EV-PASAV3_0082910</name>
</gene>
<dbReference type="OrthoDB" id="439808at2759"/>
<feature type="compositionally biased region" description="Basic and acidic residues" evidence="3">
    <location>
        <begin position="14"/>
        <end position="26"/>
    </location>
</feature>
<dbReference type="AlphaFoldDB" id="A0A448ZH55"/>
<evidence type="ECO:0000259" key="4">
    <source>
        <dbReference type="Pfam" id="PF17780"/>
    </source>
</evidence>
<feature type="compositionally biased region" description="Basic residues" evidence="3">
    <location>
        <begin position="517"/>
        <end position="528"/>
    </location>
</feature>
<evidence type="ECO:0000313" key="5">
    <source>
        <dbReference type="EMBL" id="VEU41369.1"/>
    </source>
</evidence>
<evidence type="ECO:0000256" key="2">
    <source>
        <dbReference type="ARBA" id="ARBA00023242"/>
    </source>
</evidence>
<dbReference type="PANTHER" id="PTHR13948:SF3">
    <property type="entry name" value="FI21118P1"/>
    <property type="match status" value="1"/>
</dbReference>
<protein>
    <recommendedName>
        <fullName evidence="4">OCRE domain-containing protein</fullName>
    </recommendedName>
</protein>
<keyword evidence="6" id="KW-1185">Reference proteome</keyword>
<dbReference type="PANTHER" id="PTHR13948">
    <property type="entry name" value="RNA-BINDING PROTEIN"/>
    <property type="match status" value="1"/>
</dbReference>
<evidence type="ECO:0000256" key="1">
    <source>
        <dbReference type="ARBA" id="ARBA00004123"/>
    </source>
</evidence>
<accession>A0A448ZH55</accession>
<dbReference type="Pfam" id="PF17780">
    <property type="entry name" value="OCRE"/>
    <property type="match status" value="1"/>
</dbReference>
<dbReference type="GO" id="GO:0000398">
    <property type="term" value="P:mRNA splicing, via spliceosome"/>
    <property type="evidence" value="ECO:0007669"/>
    <property type="project" value="TreeGrafter"/>
</dbReference>